<gene>
    <name evidence="1" type="ORF">E2C01_082479</name>
</gene>
<protein>
    <submittedName>
        <fullName evidence="1">Uncharacterized protein</fullName>
    </submittedName>
</protein>
<dbReference type="Proteomes" id="UP000324222">
    <property type="component" value="Unassembled WGS sequence"/>
</dbReference>
<organism evidence="1 2">
    <name type="scientific">Portunus trituberculatus</name>
    <name type="common">Swimming crab</name>
    <name type="synonym">Neptunus trituberculatus</name>
    <dbReference type="NCBI Taxonomy" id="210409"/>
    <lineage>
        <taxon>Eukaryota</taxon>
        <taxon>Metazoa</taxon>
        <taxon>Ecdysozoa</taxon>
        <taxon>Arthropoda</taxon>
        <taxon>Crustacea</taxon>
        <taxon>Multicrustacea</taxon>
        <taxon>Malacostraca</taxon>
        <taxon>Eumalacostraca</taxon>
        <taxon>Eucarida</taxon>
        <taxon>Decapoda</taxon>
        <taxon>Pleocyemata</taxon>
        <taxon>Brachyura</taxon>
        <taxon>Eubrachyura</taxon>
        <taxon>Portunoidea</taxon>
        <taxon>Portunidae</taxon>
        <taxon>Portuninae</taxon>
        <taxon>Portunus</taxon>
    </lineage>
</organism>
<sequence>MAPHLPEGPGPTRLVQEGDLVLLPFLLPQIHEVSSHSNHGIP</sequence>
<evidence type="ECO:0000313" key="2">
    <source>
        <dbReference type="Proteomes" id="UP000324222"/>
    </source>
</evidence>
<dbReference type="EMBL" id="VSRR010075042">
    <property type="protein sequence ID" value="MPC87612.1"/>
    <property type="molecule type" value="Genomic_DNA"/>
</dbReference>
<dbReference type="AlphaFoldDB" id="A0A5B7IUP5"/>
<accession>A0A5B7IUP5</accession>
<reference evidence="1 2" key="1">
    <citation type="submission" date="2019-05" db="EMBL/GenBank/DDBJ databases">
        <title>Another draft genome of Portunus trituberculatus and its Hox gene families provides insights of decapod evolution.</title>
        <authorList>
            <person name="Jeong J.-H."/>
            <person name="Song I."/>
            <person name="Kim S."/>
            <person name="Choi T."/>
            <person name="Kim D."/>
            <person name="Ryu S."/>
            <person name="Kim W."/>
        </authorList>
    </citation>
    <scope>NUCLEOTIDE SEQUENCE [LARGE SCALE GENOMIC DNA]</scope>
    <source>
        <tissue evidence="1">Muscle</tissue>
    </source>
</reference>
<proteinExistence type="predicted"/>
<keyword evidence="2" id="KW-1185">Reference proteome</keyword>
<evidence type="ECO:0000313" key="1">
    <source>
        <dbReference type="EMBL" id="MPC87612.1"/>
    </source>
</evidence>
<comment type="caution">
    <text evidence="1">The sequence shown here is derived from an EMBL/GenBank/DDBJ whole genome shotgun (WGS) entry which is preliminary data.</text>
</comment>
<name>A0A5B7IUP5_PORTR</name>